<dbReference type="PANTHER" id="PTHR28008">
    <property type="entry name" value="DOMAIN PROTEIN, PUTATIVE (AFU_ORTHOLOGUE AFUA_3G10980)-RELATED"/>
    <property type="match status" value="1"/>
</dbReference>
<proteinExistence type="predicted"/>
<keyword evidence="1" id="KW-0472">Membrane</keyword>
<feature type="domain" description="VanZ-like" evidence="2">
    <location>
        <begin position="48"/>
        <end position="125"/>
    </location>
</feature>
<protein>
    <submittedName>
        <fullName evidence="3">VanZ like family protein (Modular protein)</fullName>
    </submittedName>
</protein>
<reference evidence="3" key="1">
    <citation type="submission" date="2018-07" db="EMBL/GenBank/DDBJ databases">
        <authorList>
            <consortium name="Genoscope - CEA"/>
            <person name="William W."/>
        </authorList>
    </citation>
    <scope>NUCLEOTIDE SEQUENCE</scope>
    <source>
        <strain evidence="3">IK1</strain>
    </source>
</reference>
<keyword evidence="1" id="KW-0812">Transmembrane</keyword>
<dbReference type="InterPro" id="IPR006976">
    <property type="entry name" value="VanZ-like"/>
</dbReference>
<dbReference type="NCBIfam" id="NF037970">
    <property type="entry name" value="vanZ_1"/>
    <property type="match status" value="1"/>
</dbReference>
<dbReference type="PANTHER" id="PTHR28008:SF1">
    <property type="entry name" value="DOMAIN PROTEIN, PUTATIVE (AFU_ORTHOLOGUE AFUA_3G10980)-RELATED"/>
    <property type="match status" value="1"/>
</dbReference>
<keyword evidence="1" id="KW-1133">Transmembrane helix</keyword>
<accession>A0A653A6U8</accession>
<feature type="transmembrane region" description="Helical" evidence="1">
    <location>
        <begin position="82"/>
        <end position="100"/>
    </location>
</feature>
<dbReference type="Pfam" id="PF04892">
    <property type="entry name" value="VanZ"/>
    <property type="match status" value="1"/>
</dbReference>
<gene>
    <name evidence="3" type="ORF">TRIP_B310011</name>
</gene>
<evidence type="ECO:0000256" key="1">
    <source>
        <dbReference type="SAM" id="Phobius"/>
    </source>
</evidence>
<organism evidence="3">
    <name type="scientific">Uncultured Desulfatiglans sp</name>
    <dbReference type="NCBI Taxonomy" id="1748965"/>
    <lineage>
        <taxon>Bacteria</taxon>
        <taxon>Pseudomonadati</taxon>
        <taxon>Thermodesulfobacteriota</taxon>
        <taxon>Desulfobacteria</taxon>
        <taxon>Desulfatiglandales</taxon>
        <taxon>Desulfatiglandaceae</taxon>
        <taxon>Desulfatiglans</taxon>
        <taxon>environmental samples</taxon>
    </lineage>
</organism>
<evidence type="ECO:0000259" key="2">
    <source>
        <dbReference type="Pfam" id="PF04892"/>
    </source>
</evidence>
<evidence type="ECO:0000313" key="3">
    <source>
        <dbReference type="EMBL" id="VBB43678.1"/>
    </source>
</evidence>
<feature type="transmembrane region" description="Helical" evidence="1">
    <location>
        <begin position="19"/>
        <end position="40"/>
    </location>
</feature>
<name>A0A653A6U8_UNCDX</name>
<feature type="transmembrane region" description="Helical" evidence="1">
    <location>
        <begin position="112"/>
        <end position="130"/>
    </location>
</feature>
<dbReference type="AlphaFoldDB" id="A0A653A6U8"/>
<sequence>MAYGDLGGLSARGEKSRSWCRWGLVIACVVFTVVAAVPYGRDAHSVVVLSVGLDKIVHLLGFAFLAVLAIGAGKGLLLWKRVGLVLLVLGFGAGIEWMQSYLPYRTFNPVDIVANSIGVAIGAVVGAAALQNGRRSVERASQ</sequence>
<dbReference type="EMBL" id="UPXX01000025">
    <property type="protein sequence ID" value="VBB43678.1"/>
    <property type="molecule type" value="Genomic_DNA"/>
</dbReference>
<feature type="transmembrane region" description="Helical" evidence="1">
    <location>
        <begin position="46"/>
        <end position="70"/>
    </location>
</feature>